<evidence type="ECO:0000256" key="1">
    <source>
        <dbReference type="ARBA" id="ARBA00022490"/>
    </source>
</evidence>
<evidence type="ECO:0000313" key="2">
    <source>
        <dbReference type="EMBL" id="KGA13375.1"/>
    </source>
</evidence>
<protein>
    <recommendedName>
        <fullName evidence="3">Gluconeogenesis factor</fullName>
    </recommendedName>
</protein>
<dbReference type="EMBL" id="JNSL01000189">
    <property type="protein sequence ID" value="KGA13375.1"/>
    <property type="molecule type" value="Genomic_DNA"/>
</dbReference>
<dbReference type="PANTHER" id="PTHR30135:SF3">
    <property type="entry name" value="GLUCONEOGENESIS FACTOR-RELATED"/>
    <property type="match status" value="1"/>
</dbReference>
<dbReference type="HAMAP" id="MF_00973">
    <property type="entry name" value="Gluconeogen_factor"/>
    <property type="match status" value="1"/>
</dbReference>
<dbReference type="GO" id="GO:0043743">
    <property type="term" value="F:LPPG:FO 2-phospho-L-lactate transferase activity"/>
    <property type="evidence" value="ECO:0007669"/>
    <property type="project" value="InterPro"/>
</dbReference>
<accession>A0A094PNS9</accession>
<dbReference type="NCBIfam" id="TIGR01826">
    <property type="entry name" value="CofD_related"/>
    <property type="match status" value="1"/>
</dbReference>
<dbReference type="InterPro" id="IPR010119">
    <property type="entry name" value="Gluconeogen_factor"/>
</dbReference>
<organism evidence="2">
    <name type="scientific">freshwater metagenome</name>
    <dbReference type="NCBI Taxonomy" id="449393"/>
    <lineage>
        <taxon>unclassified sequences</taxon>
        <taxon>metagenomes</taxon>
        <taxon>ecological metagenomes</taxon>
    </lineage>
</organism>
<dbReference type="SUPFAM" id="SSF142338">
    <property type="entry name" value="CofD-like"/>
    <property type="match status" value="1"/>
</dbReference>
<dbReference type="AlphaFoldDB" id="A0A094PNS9"/>
<dbReference type="InterPro" id="IPR038136">
    <property type="entry name" value="CofD-like_dom_sf"/>
</dbReference>
<keyword evidence="1" id="KW-0963">Cytoplasm</keyword>
<comment type="caution">
    <text evidence="2">The sequence shown here is derived from an EMBL/GenBank/DDBJ whole genome shotgun (WGS) entry which is preliminary data.</text>
</comment>
<gene>
    <name evidence="2" type="ORF">GM51_19890</name>
</gene>
<dbReference type="Pfam" id="PF01933">
    <property type="entry name" value="CofD"/>
    <property type="match status" value="1"/>
</dbReference>
<dbReference type="Gene3D" id="3.40.50.10680">
    <property type="entry name" value="CofD-like domains"/>
    <property type="match status" value="1"/>
</dbReference>
<sequence length="322" mass="34419">MSIAPQRPLAVVALGGGHGLAASLRALRRVTPHLTAVVGVSDDGGSSGRLRDEFGIVPPGDLRMALAALCGDDNWGSTWAKVLQHRFSSTGQLDGHSLGNLLITALWEETGDVVAGLDWVARLLDAKGKVLPLCIEPLEIVAQVKTELGAIEEVRGQVQVATTVHEIQSIALQPENPTVCQQAVAAVRDADALVLGPGSWYTSVLTHFQVPQMSQALHETTAMRILTLNLRPQVGETDGYSATRYLEVLATSYPNFRVDVVLADPDHVVDAAELERVAKAAGARIEWAKIANQHGAIDQHAPVELASAFASIFAHGRIEPWQ</sequence>
<dbReference type="PANTHER" id="PTHR30135">
    <property type="entry name" value="UNCHARACTERIZED PROTEIN YVCK-RELATED"/>
    <property type="match status" value="1"/>
</dbReference>
<name>A0A094PNS9_9ZZZZ</name>
<evidence type="ECO:0008006" key="3">
    <source>
        <dbReference type="Google" id="ProtNLM"/>
    </source>
</evidence>
<dbReference type="CDD" id="cd07187">
    <property type="entry name" value="YvcK_like"/>
    <property type="match status" value="1"/>
</dbReference>
<reference evidence="2" key="1">
    <citation type="submission" date="2014-06" db="EMBL/GenBank/DDBJ databases">
        <title>Key roles for freshwater Actinobacteria revealed by deep metagenomic sequencing.</title>
        <authorList>
            <person name="Ghai R."/>
            <person name="Mizuno C.M."/>
            <person name="Picazo A."/>
            <person name="Camacho A."/>
            <person name="Rodriguez-Valera F."/>
        </authorList>
    </citation>
    <scope>NUCLEOTIDE SEQUENCE</scope>
</reference>
<proteinExistence type="inferred from homology"/>
<dbReference type="InterPro" id="IPR002882">
    <property type="entry name" value="CofD"/>
</dbReference>